<evidence type="ECO:0000313" key="2">
    <source>
        <dbReference type="EMBL" id="CAI9177086.1"/>
    </source>
</evidence>
<feature type="transmembrane region" description="Helical" evidence="1">
    <location>
        <begin position="86"/>
        <end position="113"/>
    </location>
</feature>
<gene>
    <name evidence="2" type="ORF">MRATA1EN1_LOCUS26048</name>
</gene>
<name>A0ABN8ZW94_RANTA</name>
<evidence type="ECO:0000256" key="1">
    <source>
        <dbReference type="SAM" id="Phobius"/>
    </source>
</evidence>
<keyword evidence="1" id="KW-0472">Membrane</keyword>
<keyword evidence="1" id="KW-0812">Transmembrane</keyword>
<reference evidence="2" key="1">
    <citation type="submission" date="2023-04" db="EMBL/GenBank/DDBJ databases">
        <authorList>
            <consortium name="ELIXIR-Norway"/>
        </authorList>
    </citation>
    <scope>NUCLEOTIDE SEQUENCE [LARGE SCALE GENOMIC DNA]</scope>
</reference>
<proteinExistence type="predicted"/>
<protein>
    <submittedName>
        <fullName evidence="2">Uncharacterized protein</fullName>
    </submittedName>
</protein>
<keyword evidence="1" id="KW-1133">Transmembrane helix</keyword>
<accession>A0ABN8ZW94</accession>
<sequence>MDAPKSEHTRTHAQSVGAAYPVVKFQTFFRSAALTLVDSMKVTEVRRQQEPAAERQEMCGALGTQQRRKGFCRQGLRGNSDNVRRALCMLCFLFSVKKTLLFFIIKLFSFLLLEYN</sequence>
<evidence type="ECO:0000313" key="3">
    <source>
        <dbReference type="Proteomes" id="UP001176941"/>
    </source>
</evidence>
<keyword evidence="3" id="KW-1185">Reference proteome</keyword>
<dbReference type="Proteomes" id="UP001176941">
    <property type="component" value="Chromosome 6"/>
</dbReference>
<organism evidence="2 3">
    <name type="scientific">Rangifer tarandus platyrhynchus</name>
    <name type="common">Svalbard reindeer</name>
    <dbReference type="NCBI Taxonomy" id="3082113"/>
    <lineage>
        <taxon>Eukaryota</taxon>
        <taxon>Metazoa</taxon>
        <taxon>Chordata</taxon>
        <taxon>Craniata</taxon>
        <taxon>Vertebrata</taxon>
        <taxon>Euteleostomi</taxon>
        <taxon>Mammalia</taxon>
        <taxon>Eutheria</taxon>
        <taxon>Laurasiatheria</taxon>
        <taxon>Artiodactyla</taxon>
        <taxon>Ruminantia</taxon>
        <taxon>Pecora</taxon>
        <taxon>Cervidae</taxon>
        <taxon>Odocoileinae</taxon>
        <taxon>Rangifer</taxon>
    </lineage>
</organism>
<dbReference type="EMBL" id="OX459942">
    <property type="protein sequence ID" value="CAI9177086.1"/>
    <property type="molecule type" value="Genomic_DNA"/>
</dbReference>